<dbReference type="Proteomes" id="UP001457282">
    <property type="component" value="Unassembled WGS sequence"/>
</dbReference>
<gene>
    <name evidence="2" type="ORF">M0R45_001362</name>
</gene>
<protein>
    <recommendedName>
        <fullName evidence="4">Protein PRD1</fullName>
    </recommendedName>
</protein>
<dbReference type="InterPro" id="IPR016024">
    <property type="entry name" value="ARM-type_fold"/>
</dbReference>
<feature type="region of interest" description="Disordered" evidence="1">
    <location>
        <begin position="1"/>
        <end position="37"/>
    </location>
</feature>
<proteinExistence type="predicted"/>
<keyword evidence="3" id="KW-1185">Reference proteome</keyword>
<dbReference type="Gene3D" id="1.25.10.10">
    <property type="entry name" value="Leucine-rich Repeat Variant"/>
    <property type="match status" value="1"/>
</dbReference>
<evidence type="ECO:0000313" key="2">
    <source>
        <dbReference type="EMBL" id="KAK9902971.1"/>
    </source>
</evidence>
<evidence type="ECO:0000313" key="3">
    <source>
        <dbReference type="Proteomes" id="UP001457282"/>
    </source>
</evidence>
<dbReference type="EMBL" id="JBEDUW010000245">
    <property type="protein sequence ID" value="KAK9902971.1"/>
    <property type="molecule type" value="Genomic_DNA"/>
</dbReference>
<dbReference type="GO" id="GO:0042138">
    <property type="term" value="P:meiotic DNA double-strand break formation"/>
    <property type="evidence" value="ECO:0007669"/>
    <property type="project" value="InterPro"/>
</dbReference>
<name>A0AAW1VHL5_RUBAR</name>
<dbReference type="PANTHER" id="PTHR36379">
    <property type="entry name" value="PROTEIN PRD1"/>
    <property type="match status" value="1"/>
</dbReference>
<dbReference type="PANTHER" id="PTHR36379:SF1">
    <property type="entry name" value="PUTATIVE RECOMBINATION INITIATION DEFECT 1-RELATED"/>
    <property type="match status" value="1"/>
</dbReference>
<accession>A0AAW1VHL5</accession>
<comment type="caution">
    <text evidence="2">The sequence shown here is derived from an EMBL/GenBank/DDBJ whole genome shotgun (WGS) entry which is preliminary data.</text>
</comment>
<sequence length="1312" mass="145594">MYIDDSQSQNLQNYEEEEDSDDNYASNSVSPTTCSQGHRSTLALQTKQGGSICLLCFSNLVSNPQSPTVHVSYALSQLSQALSNPPFLRSLLTFHPQLLVSPLVQALASFDDDPIARQVVDLVTALCNSSHPSLSADFVARLSDRLSSGALAWSRRQVYTLHCLGVLLNSQQSNPYAHIRDKYGLITNLVSGLQLPSEEIRGEILFVLYKVSALQYASEDADGTDLLFSFCPKLVRLSLEALMKTQSDDVRLNCIALLTVLARRGLFGTIYALDLNSMGSSEGDSFGQATEDGKDVHTLNILFTEAIKGPLLSTDSQVQISTLDLLFHYMSCEGTSGREIQVLVEESIADYVFEILRLSECKDPVVKSCLQVLDILSKAEQAFKQRLVVGFATLVPVLHYVAEAPFHPAQSQTLKLILNCVSDCPGMLSLSHIKELVPVLTKMLKQHTDGDMGMLEETFIMTCLVLVAIIRKPSIHVSLNLPTSIKEALQHAVLACISTSNKHPCQLLHSLLLLKEAYMYSCEENSTESSKVELQNFILNVCTTHLLPWLLTTFNEMEEEIVLGVLETFHGILIQDSDNQVREFAKTLVSSTWFSLSFGCLGLFPTEKMKWRVYLMLSSLVDVLLGTDTGQPIRDATSYLPSDPIDLLFLLGQKDSHNLELSSCQSAILLILYTSSLYDERLADDKLVLASLEQYILVNSTDLQSGATDSFTKMMLVHLYGLYRGLTKVSYEIPFSAEAERILFQIVTEDEWDLPSARIHPISLKWFFQQEKMSKSLSHQLLRFCRRNTSNGSDIIAHGKNSHVLDVNAIAELITGGDNYGATILVCLMTQLVKKEGQEQEIISVANLMATIIDIYPTISDQLCLLGIGNAARTLYCESAYTHSPQISMVVLVLIFKILCLVQHATLSDDETWLALIVKLINSLATKAADMWNHESLLVIGILCLILHHSANAVLIEASKTIIFSSSLVSTINSAIHAACLKGPALVDHDEGTSSGEILIFVLLLNFFTLRSLHAVLPGIMDWKVFLDPSDRVQSFSFIGIYCHDLCRLMHFGSPVVKLAASYCLLELFTRISEQRNRTGEELVCATKYLRSVMAVLEGLVFYSDLRVAMNCGLCLSMIMGWELPDMRETGVNTKNTWSRMIVEELAMSLAVPCLASKSFIILHKPAIHVAVALLKLQEIPEWMRSVFDDSCLSGIIENLAANNLSTEIVLLFRALLNSKFLTAEQIASLNQLLQVCRKQKYTDNTWDNGAQEHKKVVGILDDLGEVCEYLICLMSSEPSLDMDSGGSHLGNKRLLEEIELFFRILTVQDGS</sequence>
<dbReference type="InterPro" id="IPR044968">
    <property type="entry name" value="PRD1"/>
</dbReference>
<evidence type="ECO:0008006" key="4">
    <source>
        <dbReference type="Google" id="ProtNLM"/>
    </source>
</evidence>
<dbReference type="SUPFAM" id="SSF48371">
    <property type="entry name" value="ARM repeat"/>
    <property type="match status" value="1"/>
</dbReference>
<organism evidence="2 3">
    <name type="scientific">Rubus argutus</name>
    <name type="common">Southern blackberry</name>
    <dbReference type="NCBI Taxonomy" id="59490"/>
    <lineage>
        <taxon>Eukaryota</taxon>
        <taxon>Viridiplantae</taxon>
        <taxon>Streptophyta</taxon>
        <taxon>Embryophyta</taxon>
        <taxon>Tracheophyta</taxon>
        <taxon>Spermatophyta</taxon>
        <taxon>Magnoliopsida</taxon>
        <taxon>eudicotyledons</taxon>
        <taxon>Gunneridae</taxon>
        <taxon>Pentapetalae</taxon>
        <taxon>rosids</taxon>
        <taxon>fabids</taxon>
        <taxon>Rosales</taxon>
        <taxon>Rosaceae</taxon>
        <taxon>Rosoideae</taxon>
        <taxon>Rosoideae incertae sedis</taxon>
        <taxon>Rubus</taxon>
    </lineage>
</organism>
<feature type="compositionally biased region" description="Polar residues" evidence="1">
    <location>
        <begin position="1"/>
        <end position="12"/>
    </location>
</feature>
<evidence type="ECO:0000256" key="1">
    <source>
        <dbReference type="SAM" id="MobiDB-lite"/>
    </source>
</evidence>
<dbReference type="InterPro" id="IPR011989">
    <property type="entry name" value="ARM-like"/>
</dbReference>
<reference evidence="2 3" key="1">
    <citation type="journal article" date="2023" name="G3 (Bethesda)">
        <title>A chromosome-length genome assembly and annotation of blackberry (Rubus argutus, cv. 'Hillquist').</title>
        <authorList>
            <person name="Bruna T."/>
            <person name="Aryal R."/>
            <person name="Dudchenko O."/>
            <person name="Sargent D.J."/>
            <person name="Mead D."/>
            <person name="Buti M."/>
            <person name="Cavallini A."/>
            <person name="Hytonen T."/>
            <person name="Andres J."/>
            <person name="Pham M."/>
            <person name="Weisz D."/>
            <person name="Mascagni F."/>
            <person name="Usai G."/>
            <person name="Natali L."/>
            <person name="Bassil N."/>
            <person name="Fernandez G.E."/>
            <person name="Lomsadze A."/>
            <person name="Armour M."/>
            <person name="Olukolu B."/>
            <person name="Poorten T."/>
            <person name="Britton C."/>
            <person name="Davik J."/>
            <person name="Ashrafi H."/>
            <person name="Aiden E.L."/>
            <person name="Borodovsky M."/>
            <person name="Worthington M."/>
        </authorList>
    </citation>
    <scope>NUCLEOTIDE SEQUENCE [LARGE SCALE GENOMIC DNA]</scope>
    <source>
        <strain evidence="2">PI 553951</strain>
    </source>
</reference>